<reference evidence="2" key="1">
    <citation type="journal article" date="2022" name="bioRxiv">
        <title>Sequencing and chromosome-scale assembly of the giantPleurodeles waltlgenome.</title>
        <authorList>
            <person name="Brown T."/>
            <person name="Elewa A."/>
            <person name="Iarovenko S."/>
            <person name="Subramanian E."/>
            <person name="Araus A.J."/>
            <person name="Petzold A."/>
            <person name="Susuki M."/>
            <person name="Suzuki K.-i.T."/>
            <person name="Hayashi T."/>
            <person name="Toyoda A."/>
            <person name="Oliveira C."/>
            <person name="Osipova E."/>
            <person name="Leigh N.D."/>
            <person name="Simon A."/>
            <person name="Yun M.H."/>
        </authorList>
    </citation>
    <scope>NUCLEOTIDE SEQUENCE</scope>
    <source>
        <strain evidence="2">20211129_DDA</strain>
        <tissue evidence="2">Liver</tissue>
    </source>
</reference>
<dbReference type="AlphaFoldDB" id="A0AAV7UVG9"/>
<accession>A0AAV7UVG9</accession>
<feature type="region of interest" description="Disordered" evidence="1">
    <location>
        <begin position="84"/>
        <end position="114"/>
    </location>
</feature>
<name>A0AAV7UVG9_PLEWA</name>
<comment type="caution">
    <text evidence="2">The sequence shown here is derived from an EMBL/GenBank/DDBJ whole genome shotgun (WGS) entry which is preliminary data.</text>
</comment>
<evidence type="ECO:0000313" key="3">
    <source>
        <dbReference type="Proteomes" id="UP001066276"/>
    </source>
</evidence>
<proteinExistence type="predicted"/>
<evidence type="ECO:0000256" key="1">
    <source>
        <dbReference type="SAM" id="MobiDB-lite"/>
    </source>
</evidence>
<organism evidence="2 3">
    <name type="scientific">Pleurodeles waltl</name>
    <name type="common">Iberian ribbed newt</name>
    <dbReference type="NCBI Taxonomy" id="8319"/>
    <lineage>
        <taxon>Eukaryota</taxon>
        <taxon>Metazoa</taxon>
        <taxon>Chordata</taxon>
        <taxon>Craniata</taxon>
        <taxon>Vertebrata</taxon>
        <taxon>Euteleostomi</taxon>
        <taxon>Amphibia</taxon>
        <taxon>Batrachia</taxon>
        <taxon>Caudata</taxon>
        <taxon>Salamandroidea</taxon>
        <taxon>Salamandridae</taxon>
        <taxon>Pleurodelinae</taxon>
        <taxon>Pleurodeles</taxon>
    </lineage>
</organism>
<dbReference type="EMBL" id="JANPWB010000004">
    <property type="protein sequence ID" value="KAJ1193054.1"/>
    <property type="molecule type" value="Genomic_DNA"/>
</dbReference>
<evidence type="ECO:0000313" key="2">
    <source>
        <dbReference type="EMBL" id="KAJ1193054.1"/>
    </source>
</evidence>
<keyword evidence="3" id="KW-1185">Reference proteome</keyword>
<sequence>MGAQAVIAHARVALGCNQAQPPLETGGGRVAVPLEERTLGGALKMAASSGSDWSMRGALEERTLGVASKMAAPINIDKNEIVVISDDDESEQGGQEESGAQVFGGSGSEDTVGS</sequence>
<protein>
    <submittedName>
        <fullName evidence="2">Uncharacterized protein</fullName>
    </submittedName>
</protein>
<gene>
    <name evidence="2" type="ORF">NDU88_002360</name>
</gene>
<feature type="compositionally biased region" description="Low complexity" evidence="1">
    <location>
        <begin position="92"/>
        <end position="101"/>
    </location>
</feature>
<dbReference type="Proteomes" id="UP001066276">
    <property type="component" value="Chromosome 2_2"/>
</dbReference>